<gene>
    <name evidence="2" type="ORF">PN838_06060</name>
</gene>
<sequence length="262" mass="30239">MVKEQRNTLTRFIDTNNKHLQFLADMPPVLGIHRAIENNGVDPDSGNDVNIFKSHLGKIFTSLINNYSNVFQVRMIDAHSGDELVRVDKYNNKIIEVKGAKLQNKRETDYFVETNKLAERGIYISEINLNRENGAIEFPIRPTIRFSTPLYDEKNSKFAILVINVSPVELFSELHAISQNKGAQFSLLDEVGNIVTHVQQEYAFSKDLNPTLNWQNRYEISPWQILVFTLTESYHRIVYITVPRQRCIFLLRSTVGQLNLLL</sequence>
<dbReference type="Gene3D" id="3.30.450.20">
    <property type="entry name" value="PAS domain"/>
    <property type="match status" value="1"/>
</dbReference>
<dbReference type="EMBL" id="JAQOMS010000002">
    <property type="protein sequence ID" value="MDC2888408.1"/>
    <property type="molecule type" value="Genomic_DNA"/>
</dbReference>
<evidence type="ECO:0000313" key="3">
    <source>
        <dbReference type="Proteomes" id="UP001528411"/>
    </source>
</evidence>
<dbReference type="InterPro" id="IPR048760">
    <property type="entry name" value="VP0354-like_sensor_dom"/>
</dbReference>
<proteinExistence type="predicted"/>
<dbReference type="InterPro" id="IPR029151">
    <property type="entry name" value="Sensor-like_sf"/>
</dbReference>
<evidence type="ECO:0000313" key="2">
    <source>
        <dbReference type="EMBL" id="MDC2888408.1"/>
    </source>
</evidence>
<protein>
    <recommendedName>
        <fullName evidence="1">Histidine kinase VP0354-like sensor domain-containing protein</fullName>
    </recommendedName>
</protein>
<feature type="domain" description="Histidine kinase VP0354-like sensor" evidence="1">
    <location>
        <begin position="53"/>
        <end position="207"/>
    </location>
</feature>
<accession>A0ABT5FA48</accession>
<evidence type="ECO:0000259" key="1">
    <source>
        <dbReference type="Pfam" id="PF21623"/>
    </source>
</evidence>
<dbReference type="RefSeq" id="WP_272180035.1">
    <property type="nucleotide sequence ID" value="NZ_JAQOMS010000002.1"/>
</dbReference>
<dbReference type="SUPFAM" id="SSF103190">
    <property type="entry name" value="Sensory domain-like"/>
    <property type="match status" value="1"/>
</dbReference>
<organism evidence="2 3">
    <name type="scientific">Psychrosphaera algicola</name>
    <dbReference type="NCBI Taxonomy" id="3023714"/>
    <lineage>
        <taxon>Bacteria</taxon>
        <taxon>Pseudomonadati</taxon>
        <taxon>Pseudomonadota</taxon>
        <taxon>Gammaproteobacteria</taxon>
        <taxon>Alteromonadales</taxon>
        <taxon>Pseudoalteromonadaceae</taxon>
        <taxon>Psychrosphaera</taxon>
    </lineage>
</organism>
<name>A0ABT5FA48_9GAMM</name>
<reference evidence="2 3" key="1">
    <citation type="submission" date="2023-01" db="EMBL/GenBank/DDBJ databases">
        <title>Psychrosphaera sp. nov., isolated from marine algae.</title>
        <authorList>
            <person name="Bayburt H."/>
            <person name="Choi B.J."/>
            <person name="Kim J.M."/>
            <person name="Choi D.G."/>
            <person name="Jeon C.O."/>
        </authorList>
    </citation>
    <scope>NUCLEOTIDE SEQUENCE [LARGE SCALE GENOMIC DNA]</scope>
    <source>
        <strain evidence="2 3">G1-22</strain>
    </source>
</reference>
<dbReference type="Pfam" id="PF21623">
    <property type="entry name" value="HK_sensor_dom_bact"/>
    <property type="match status" value="1"/>
</dbReference>
<dbReference type="Proteomes" id="UP001528411">
    <property type="component" value="Unassembled WGS sequence"/>
</dbReference>
<comment type="caution">
    <text evidence="2">The sequence shown here is derived from an EMBL/GenBank/DDBJ whole genome shotgun (WGS) entry which is preliminary data.</text>
</comment>
<dbReference type="CDD" id="cd18773">
    <property type="entry name" value="PDC1_HK_sensor"/>
    <property type="match status" value="1"/>
</dbReference>
<keyword evidence="3" id="KW-1185">Reference proteome</keyword>